<dbReference type="KEGG" id="tpx:Turpa_3742"/>
<dbReference type="PATRIC" id="fig|869212.3.peg.3770"/>
<dbReference type="GO" id="GO:0006598">
    <property type="term" value="P:polyamine catabolic process"/>
    <property type="evidence" value="ECO:0007669"/>
    <property type="project" value="TreeGrafter"/>
</dbReference>
<dbReference type="Gene3D" id="3.40.50.880">
    <property type="match status" value="1"/>
</dbReference>
<protein>
    <submittedName>
        <fullName evidence="1">Peptidase C26</fullName>
    </submittedName>
</protein>
<dbReference type="STRING" id="869212.Turpa_3742"/>
<dbReference type="InterPro" id="IPR011697">
    <property type="entry name" value="Peptidase_C26"/>
</dbReference>
<accession>I4BAR9</accession>
<dbReference type="RefSeq" id="WP_014804853.1">
    <property type="nucleotide sequence ID" value="NC_018020.1"/>
</dbReference>
<gene>
    <name evidence="1" type="ordered locus">Turpa_3742</name>
</gene>
<dbReference type="OrthoDB" id="9804328at2"/>
<organism evidence="1 2">
    <name type="scientific">Turneriella parva (strain ATCC BAA-1111 / DSM 21527 / NCTC 11395 / H)</name>
    <name type="common">Leptospira parva</name>
    <dbReference type="NCBI Taxonomy" id="869212"/>
    <lineage>
        <taxon>Bacteria</taxon>
        <taxon>Pseudomonadati</taxon>
        <taxon>Spirochaetota</taxon>
        <taxon>Spirochaetia</taxon>
        <taxon>Leptospirales</taxon>
        <taxon>Leptospiraceae</taxon>
        <taxon>Turneriella</taxon>
    </lineage>
</organism>
<evidence type="ECO:0000313" key="2">
    <source>
        <dbReference type="Proteomes" id="UP000006048"/>
    </source>
</evidence>
<dbReference type="Proteomes" id="UP000006048">
    <property type="component" value="Chromosome"/>
</dbReference>
<reference evidence="1 2" key="1">
    <citation type="submission" date="2012-06" db="EMBL/GenBank/DDBJ databases">
        <title>The complete chromosome of genome of Turneriella parva DSM 21527.</title>
        <authorList>
            <consortium name="US DOE Joint Genome Institute (JGI-PGF)"/>
            <person name="Lucas S."/>
            <person name="Han J."/>
            <person name="Lapidus A."/>
            <person name="Bruce D."/>
            <person name="Goodwin L."/>
            <person name="Pitluck S."/>
            <person name="Peters L."/>
            <person name="Kyrpides N."/>
            <person name="Mavromatis K."/>
            <person name="Ivanova N."/>
            <person name="Mikhailova N."/>
            <person name="Chertkov O."/>
            <person name="Detter J.C."/>
            <person name="Tapia R."/>
            <person name="Han C."/>
            <person name="Land M."/>
            <person name="Hauser L."/>
            <person name="Markowitz V."/>
            <person name="Cheng J.-F."/>
            <person name="Hugenholtz P."/>
            <person name="Woyke T."/>
            <person name="Wu D."/>
            <person name="Gronow S."/>
            <person name="Wellnitz S."/>
            <person name="Brambilla E."/>
            <person name="Klenk H.-P."/>
            <person name="Eisen J.A."/>
        </authorList>
    </citation>
    <scope>NUCLEOTIDE SEQUENCE [LARGE SCALE GENOMIC DNA]</scope>
    <source>
        <strain evidence="2">ATCC BAA-1111 / DSM 21527 / NCTC 11395 / H</strain>
    </source>
</reference>
<dbReference type="PANTHER" id="PTHR43235">
    <property type="entry name" value="GLUTAMINE AMIDOTRANSFERASE PB2B2.05-RELATED"/>
    <property type="match status" value="1"/>
</dbReference>
<dbReference type="PROSITE" id="PS51273">
    <property type="entry name" value="GATASE_TYPE_1"/>
    <property type="match status" value="1"/>
</dbReference>
<dbReference type="HOGENOM" id="CLU_030756_2_1_12"/>
<dbReference type="PANTHER" id="PTHR43235:SF1">
    <property type="entry name" value="GLUTAMINE AMIDOTRANSFERASE PB2B2.05-RELATED"/>
    <property type="match status" value="1"/>
</dbReference>
<dbReference type="InterPro" id="IPR044668">
    <property type="entry name" value="PuuD-like"/>
</dbReference>
<name>I4BAR9_TURPD</name>
<dbReference type="Pfam" id="PF07722">
    <property type="entry name" value="Peptidase_C26"/>
    <property type="match status" value="1"/>
</dbReference>
<dbReference type="CDD" id="cd01745">
    <property type="entry name" value="GATase1_2"/>
    <property type="match status" value="1"/>
</dbReference>
<dbReference type="GO" id="GO:0005829">
    <property type="term" value="C:cytosol"/>
    <property type="evidence" value="ECO:0007669"/>
    <property type="project" value="TreeGrafter"/>
</dbReference>
<dbReference type="GO" id="GO:0033969">
    <property type="term" value="F:gamma-glutamyl-gamma-aminobutyrate hydrolase activity"/>
    <property type="evidence" value="ECO:0007669"/>
    <property type="project" value="TreeGrafter"/>
</dbReference>
<proteinExistence type="predicted"/>
<evidence type="ECO:0000313" key="1">
    <source>
        <dbReference type="EMBL" id="AFM14376.1"/>
    </source>
</evidence>
<dbReference type="SUPFAM" id="SSF52317">
    <property type="entry name" value="Class I glutamine amidotransferase-like"/>
    <property type="match status" value="1"/>
</dbReference>
<dbReference type="EMBL" id="CP002959">
    <property type="protein sequence ID" value="AFM14376.1"/>
    <property type="molecule type" value="Genomic_DNA"/>
</dbReference>
<sequence length="262" mass="29556">MKSERLRIGISACFMHKDPQRAIFKGKTLLYVEESLAHWVMRLGAQAFMIPSVATGGKVELSEYAAALDGLVLHGGADVAPESYGEKPLKDEWKGDRVRDLYEIELFKAFKAAEKPVLGICRGAQLINVALGGSLYQDINTQIDKSLVHRDWNVYDQNFHEIKFKHGSYLEKVFGRGSFRTNSVHHQALKDIGDGLTVEAISTEDNIVEGIKYQGVPYICGVQWHPEFHDDEDNALLSGDPLLKDFMQECEVRRTELKMSQR</sequence>
<keyword evidence="2" id="KW-1185">Reference proteome</keyword>
<dbReference type="InterPro" id="IPR029062">
    <property type="entry name" value="Class_I_gatase-like"/>
</dbReference>
<dbReference type="AlphaFoldDB" id="I4BAR9"/>